<keyword evidence="12" id="KW-0540">Nuclease</keyword>
<dbReference type="RefSeq" id="WP_160981823.1">
    <property type="nucleotide sequence ID" value="NZ_WVHK01000101.1"/>
</dbReference>
<evidence type="ECO:0000256" key="7">
    <source>
        <dbReference type="ARBA" id="ARBA00022840"/>
    </source>
</evidence>
<evidence type="ECO:0000259" key="11">
    <source>
        <dbReference type="PROSITE" id="PS51643"/>
    </source>
</evidence>
<keyword evidence="4" id="KW-0547">Nucleotide-binding</keyword>
<keyword evidence="13" id="KW-1185">Reference proteome</keyword>
<dbReference type="Gene3D" id="1.10.3210.30">
    <property type="match status" value="1"/>
</dbReference>
<dbReference type="InterPro" id="IPR011545">
    <property type="entry name" value="DEAD/DEAH_box_helicase_dom"/>
</dbReference>
<evidence type="ECO:0000256" key="5">
    <source>
        <dbReference type="ARBA" id="ARBA00022801"/>
    </source>
</evidence>
<dbReference type="EMBL" id="WVHK01000101">
    <property type="protein sequence ID" value="MXV21505.1"/>
    <property type="molecule type" value="Genomic_DNA"/>
</dbReference>
<sequence>MTIPRYAAHSPGPLQPTWEDQRTHRERVVAALARSGVTAGLSVAQAHLHDLGKYHPAFQAYIRASTAGLPATRAPHAAHGAVMAQALAGHWPGSRAPGHLGVLLAAAPILAHHTGLKDEADMRQALSAPLTVQATQVAWAAALTDGHPDVPALTPLVQPPADVNLLDGTQVDLMTRMLTSLLVDADWTATEEHYRPHLAAQRRRVDLPEVVARFAPGRRAFLQRQQARKTRVASAAVQQVRDEVHRACEAAGAAAAGSAQRLYRLTVPTGGGKTLASIAFALALARGRAETVTPVSRVIMAVPLTSITDQNAEVLRAVLGADAVLEHHSALDAQRRSEQPLHLRLASETWDAPVIVTTTVQAIEVLGAAEPGRLRRLHRLRGSVLILDEVQGLPTHLLTPIMALLQEAARRHDLTVVLCSATQPPFELERRLNLGNVQEINVGSPRHFALLRRVTYHWLGELGLDDLRARLLATPQVLVVLNTRRDAVRVLQALGTGDGHSHLSTLLCPAHRQQVRAAVDARLAAGLPVRLVSTTVIEAGVDISFPCAYRQTAGLERVQQVAGRVNRDGEGHGDVFLFDLTGGSDGPPGGYKLATRQARELYQDLARQGDAAFSDALHDPEVTRRYFRNLLADAALDLDGRDIQAQRRAFNLRTVSDRFRLVDDVQLTVLVPFDARARRLIAAARHKLDRRGVLTGADHQRLQPYAVQIREADVARLPLTPLHEDLFTCPTSAYDPVWGLRLPDPQGAS</sequence>
<comment type="similarity">
    <text evidence="2">In the central section; belongs to the CRISPR-associated helicase Cas3 family.</text>
</comment>
<dbReference type="InterPro" id="IPR038257">
    <property type="entry name" value="CRISPR-assoc_Cas3_HD_sf"/>
</dbReference>
<feature type="region of interest" description="Disordered" evidence="9">
    <location>
        <begin position="1"/>
        <end position="21"/>
    </location>
</feature>
<evidence type="ECO:0000256" key="3">
    <source>
        <dbReference type="ARBA" id="ARBA00022723"/>
    </source>
</evidence>
<feature type="domain" description="HD Cas3-type" evidence="11">
    <location>
        <begin position="14"/>
        <end position="188"/>
    </location>
</feature>
<dbReference type="GO" id="GO:0046872">
    <property type="term" value="F:metal ion binding"/>
    <property type="evidence" value="ECO:0007669"/>
    <property type="project" value="UniProtKB-KW"/>
</dbReference>
<dbReference type="InterPro" id="IPR054712">
    <property type="entry name" value="Cas3-like_dom"/>
</dbReference>
<dbReference type="Proteomes" id="UP000430519">
    <property type="component" value="Unassembled WGS sequence"/>
</dbReference>
<accession>A0A6I4YV22</accession>
<reference evidence="12 13" key="1">
    <citation type="submission" date="2019-11" db="EMBL/GenBank/DDBJ databases">
        <title>Genome sequence of Deinococcus xianganensis Y35, AI-2 producing algicidal bacterium, isolated from lake water.</title>
        <authorList>
            <person name="Li Y."/>
        </authorList>
    </citation>
    <scope>NUCLEOTIDE SEQUENCE [LARGE SCALE GENOMIC DNA]</scope>
    <source>
        <strain evidence="12 13">Y35</strain>
    </source>
</reference>
<dbReference type="SMART" id="SM00487">
    <property type="entry name" value="DEXDc"/>
    <property type="match status" value="1"/>
</dbReference>
<dbReference type="PROSITE" id="PS51192">
    <property type="entry name" value="HELICASE_ATP_BIND_1"/>
    <property type="match status" value="1"/>
</dbReference>
<gene>
    <name evidence="12" type="ORF">GLX28_17935</name>
</gene>
<evidence type="ECO:0000256" key="6">
    <source>
        <dbReference type="ARBA" id="ARBA00022806"/>
    </source>
</evidence>
<dbReference type="Gene3D" id="3.40.50.300">
    <property type="entry name" value="P-loop containing nucleotide triphosphate hydrolases"/>
    <property type="match status" value="2"/>
</dbReference>
<keyword evidence="7" id="KW-0067">ATP-binding</keyword>
<comment type="caution">
    <text evidence="12">The sequence shown here is derived from an EMBL/GenBank/DDBJ whole genome shotgun (WGS) entry which is preliminary data.</text>
</comment>
<evidence type="ECO:0000313" key="12">
    <source>
        <dbReference type="EMBL" id="MXV21505.1"/>
    </source>
</evidence>
<keyword evidence="8" id="KW-0051">Antiviral defense</keyword>
<dbReference type="GO" id="GO:0051607">
    <property type="term" value="P:defense response to virus"/>
    <property type="evidence" value="ECO:0007669"/>
    <property type="project" value="UniProtKB-KW"/>
</dbReference>
<dbReference type="CDD" id="cd17930">
    <property type="entry name" value="DEXHc_cas3"/>
    <property type="match status" value="1"/>
</dbReference>
<protein>
    <submittedName>
        <fullName evidence="12">CRISPR-associated endonuclease Cas3</fullName>
    </submittedName>
</protein>
<organism evidence="12 13">
    <name type="scientific">Deinococcus xianganensis</name>
    <dbReference type="NCBI Taxonomy" id="1507289"/>
    <lineage>
        <taxon>Bacteria</taxon>
        <taxon>Thermotogati</taxon>
        <taxon>Deinococcota</taxon>
        <taxon>Deinococci</taxon>
        <taxon>Deinococcales</taxon>
        <taxon>Deinococcaceae</taxon>
        <taxon>Deinococcus</taxon>
    </lineage>
</organism>
<dbReference type="GO" id="GO:0004519">
    <property type="term" value="F:endonuclease activity"/>
    <property type="evidence" value="ECO:0007669"/>
    <property type="project" value="UniProtKB-KW"/>
</dbReference>
<dbReference type="GO" id="GO:0004386">
    <property type="term" value="F:helicase activity"/>
    <property type="evidence" value="ECO:0007669"/>
    <property type="project" value="UniProtKB-KW"/>
</dbReference>
<dbReference type="AlphaFoldDB" id="A0A6I4YV22"/>
<dbReference type="SUPFAM" id="SSF52540">
    <property type="entry name" value="P-loop containing nucleoside triphosphate hydrolases"/>
    <property type="match status" value="1"/>
</dbReference>
<keyword evidence="6" id="KW-0347">Helicase</keyword>
<keyword evidence="5" id="KW-0378">Hydrolase</keyword>
<keyword evidence="3" id="KW-0479">Metal-binding</keyword>
<evidence type="ECO:0000259" key="10">
    <source>
        <dbReference type="PROSITE" id="PS51192"/>
    </source>
</evidence>
<dbReference type="InterPro" id="IPR014001">
    <property type="entry name" value="Helicase_ATP-bd"/>
</dbReference>
<dbReference type="InterPro" id="IPR027417">
    <property type="entry name" value="P-loop_NTPase"/>
</dbReference>
<evidence type="ECO:0000256" key="9">
    <source>
        <dbReference type="SAM" id="MobiDB-lite"/>
    </source>
</evidence>
<dbReference type="PROSITE" id="PS51643">
    <property type="entry name" value="HD_CAS3"/>
    <property type="match status" value="1"/>
</dbReference>
<proteinExistence type="inferred from homology"/>
<dbReference type="Pfam" id="PF22590">
    <property type="entry name" value="Cas3-like_C_2"/>
    <property type="match status" value="1"/>
</dbReference>
<dbReference type="Pfam" id="PF00270">
    <property type="entry name" value="DEAD"/>
    <property type="match status" value="1"/>
</dbReference>
<dbReference type="GO" id="GO:0005524">
    <property type="term" value="F:ATP binding"/>
    <property type="evidence" value="ECO:0007669"/>
    <property type="project" value="UniProtKB-KW"/>
</dbReference>
<dbReference type="NCBIfam" id="TIGR01596">
    <property type="entry name" value="cas3_HD"/>
    <property type="match status" value="1"/>
</dbReference>
<dbReference type="GO" id="GO:0016787">
    <property type="term" value="F:hydrolase activity"/>
    <property type="evidence" value="ECO:0007669"/>
    <property type="project" value="UniProtKB-KW"/>
</dbReference>
<evidence type="ECO:0000256" key="8">
    <source>
        <dbReference type="ARBA" id="ARBA00023118"/>
    </source>
</evidence>
<evidence type="ECO:0000256" key="4">
    <source>
        <dbReference type="ARBA" id="ARBA00022741"/>
    </source>
</evidence>
<comment type="similarity">
    <text evidence="1">In the N-terminal section; belongs to the CRISPR-associated nuclease Cas3-HD family.</text>
</comment>
<evidence type="ECO:0000256" key="1">
    <source>
        <dbReference type="ARBA" id="ARBA00006847"/>
    </source>
</evidence>
<evidence type="ECO:0000256" key="2">
    <source>
        <dbReference type="ARBA" id="ARBA00009046"/>
    </source>
</evidence>
<dbReference type="CDD" id="cd09641">
    <property type="entry name" value="Cas3''_I"/>
    <property type="match status" value="1"/>
</dbReference>
<evidence type="ECO:0000313" key="13">
    <source>
        <dbReference type="Proteomes" id="UP000430519"/>
    </source>
</evidence>
<keyword evidence="12" id="KW-0255">Endonuclease</keyword>
<dbReference type="InterPro" id="IPR006483">
    <property type="entry name" value="CRISPR-assoc_Cas3_HD"/>
</dbReference>
<name>A0A6I4YV22_9DEIO</name>
<feature type="domain" description="Helicase ATP-binding" evidence="10">
    <location>
        <begin position="254"/>
        <end position="441"/>
    </location>
</feature>
<dbReference type="GO" id="GO:0003676">
    <property type="term" value="F:nucleic acid binding"/>
    <property type="evidence" value="ECO:0007669"/>
    <property type="project" value="InterPro"/>
</dbReference>
<dbReference type="Pfam" id="PF18019">
    <property type="entry name" value="Cas3_HD"/>
    <property type="match status" value="1"/>
</dbReference>